<dbReference type="InterPro" id="IPR003787">
    <property type="entry name" value="Sulphur_relay_DsrE/F-like"/>
</dbReference>
<evidence type="ECO:0000313" key="2">
    <source>
        <dbReference type="Proteomes" id="UP000243180"/>
    </source>
</evidence>
<organism evidence="1 2">
    <name type="scientific">Sulfuricaulis limicola</name>
    <dbReference type="NCBI Taxonomy" id="1620215"/>
    <lineage>
        <taxon>Bacteria</taxon>
        <taxon>Pseudomonadati</taxon>
        <taxon>Pseudomonadota</taxon>
        <taxon>Gammaproteobacteria</taxon>
        <taxon>Acidiferrobacterales</taxon>
        <taxon>Acidiferrobacteraceae</taxon>
        <taxon>Sulfuricaulis</taxon>
    </lineage>
</organism>
<dbReference type="Gene3D" id="3.40.1260.10">
    <property type="entry name" value="DsrEFH-like"/>
    <property type="match status" value="1"/>
</dbReference>
<sequence>MKLGIVIYTPEAETAWNALRLGIFALKQGDSVRLFLLARGVECEKLDTERFAVSTQMREFLGLGGDILACGTCLKLRHSEGSELCPVSTMKDLYEIVRDSDRVVTF</sequence>
<accession>A0A1B4XJK4</accession>
<protein>
    <submittedName>
        <fullName evidence="1">DsrE family protein</fullName>
    </submittedName>
</protein>
<dbReference type="InParanoid" id="A0A1B4XJK4"/>
<evidence type="ECO:0000313" key="1">
    <source>
        <dbReference type="EMBL" id="BAV34977.1"/>
    </source>
</evidence>
<dbReference type="RefSeq" id="WP_096361667.1">
    <property type="nucleotide sequence ID" value="NZ_AP014879.1"/>
</dbReference>
<dbReference type="EMBL" id="AP014879">
    <property type="protein sequence ID" value="BAV34977.1"/>
    <property type="molecule type" value="Genomic_DNA"/>
</dbReference>
<name>A0A1B4XJK4_9GAMM</name>
<reference evidence="1 2" key="1">
    <citation type="submission" date="2015-05" db="EMBL/GenBank/DDBJ databases">
        <title>Complete genome sequence of a sulfur-oxidizing gammaproteobacterium strain HA5.</title>
        <authorList>
            <person name="Miura A."/>
            <person name="Kojima H."/>
            <person name="Fukui M."/>
        </authorList>
    </citation>
    <scope>NUCLEOTIDE SEQUENCE [LARGE SCALE GENOMIC DNA]</scope>
    <source>
        <strain evidence="1 2">HA5</strain>
    </source>
</reference>
<proteinExistence type="predicted"/>
<dbReference type="AlphaFoldDB" id="A0A1B4XJK4"/>
<keyword evidence="2" id="KW-1185">Reference proteome</keyword>
<dbReference type="Proteomes" id="UP000243180">
    <property type="component" value="Chromosome"/>
</dbReference>
<dbReference type="SUPFAM" id="SSF75169">
    <property type="entry name" value="DsrEFH-like"/>
    <property type="match status" value="1"/>
</dbReference>
<gene>
    <name evidence="1" type="ORF">SCL_2700</name>
</gene>
<dbReference type="Pfam" id="PF02635">
    <property type="entry name" value="DsrE"/>
    <property type="match status" value="1"/>
</dbReference>
<dbReference type="InterPro" id="IPR027396">
    <property type="entry name" value="DsrEFH-like"/>
</dbReference>
<dbReference type="KEGG" id="slim:SCL_2700"/>
<dbReference type="OrthoDB" id="9801500at2"/>